<dbReference type="Proteomes" id="UP001056120">
    <property type="component" value="Linkage Group LG24"/>
</dbReference>
<accession>A0ACB9AQP7</accession>
<evidence type="ECO:0000313" key="1">
    <source>
        <dbReference type="EMBL" id="KAI3712051.1"/>
    </source>
</evidence>
<name>A0ACB9AQP7_9ASTR</name>
<reference evidence="2" key="1">
    <citation type="journal article" date="2022" name="Mol. Ecol. Resour.">
        <title>The genomes of chicory, endive, great burdock and yacon provide insights into Asteraceae palaeo-polyploidization history and plant inulin production.</title>
        <authorList>
            <person name="Fan W."/>
            <person name="Wang S."/>
            <person name="Wang H."/>
            <person name="Wang A."/>
            <person name="Jiang F."/>
            <person name="Liu H."/>
            <person name="Zhao H."/>
            <person name="Xu D."/>
            <person name="Zhang Y."/>
        </authorList>
    </citation>
    <scope>NUCLEOTIDE SEQUENCE [LARGE SCALE GENOMIC DNA]</scope>
    <source>
        <strain evidence="2">cv. Yunnan</strain>
    </source>
</reference>
<evidence type="ECO:0000313" key="2">
    <source>
        <dbReference type="Proteomes" id="UP001056120"/>
    </source>
</evidence>
<gene>
    <name evidence="1" type="ORF">L1987_70600</name>
</gene>
<protein>
    <submittedName>
        <fullName evidence="1">Uncharacterized protein</fullName>
    </submittedName>
</protein>
<keyword evidence="2" id="KW-1185">Reference proteome</keyword>
<comment type="caution">
    <text evidence="1">The sequence shown here is derived from an EMBL/GenBank/DDBJ whole genome shotgun (WGS) entry which is preliminary data.</text>
</comment>
<dbReference type="EMBL" id="CM042041">
    <property type="protein sequence ID" value="KAI3712051.1"/>
    <property type="molecule type" value="Genomic_DNA"/>
</dbReference>
<reference evidence="1 2" key="2">
    <citation type="journal article" date="2022" name="Mol. Ecol. Resour.">
        <title>The genomes of chicory, endive, great burdock and yacon provide insights into Asteraceae paleo-polyploidization history and plant inulin production.</title>
        <authorList>
            <person name="Fan W."/>
            <person name="Wang S."/>
            <person name="Wang H."/>
            <person name="Wang A."/>
            <person name="Jiang F."/>
            <person name="Liu H."/>
            <person name="Zhao H."/>
            <person name="Xu D."/>
            <person name="Zhang Y."/>
        </authorList>
    </citation>
    <scope>NUCLEOTIDE SEQUENCE [LARGE SCALE GENOMIC DNA]</scope>
    <source>
        <strain evidence="2">cv. Yunnan</strain>
        <tissue evidence="1">Leaves</tissue>
    </source>
</reference>
<sequence length="101" mass="11189">MLPLYSPLPIVPYHLHLSLISVQCLFHLFSLCHLRPLHLSAVQSSSSTSNHDHSIYRPSDNLPVAAKPAQNVEWIQTPTDKIVVTYDSVSNVQEDVCGAKA</sequence>
<organism evidence="1 2">
    <name type="scientific">Smallanthus sonchifolius</name>
    <dbReference type="NCBI Taxonomy" id="185202"/>
    <lineage>
        <taxon>Eukaryota</taxon>
        <taxon>Viridiplantae</taxon>
        <taxon>Streptophyta</taxon>
        <taxon>Embryophyta</taxon>
        <taxon>Tracheophyta</taxon>
        <taxon>Spermatophyta</taxon>
        <taxon>Magnoliopsida</taxon>
        <taxon>eudicotyledons</taxon>
        <taxon>Gunneridae</taxon>
        <taxon>Pentapetalae</taxon>
        <taxon>asterids</taxon>
        <taxon>campanulids</taxon>
        <taxon>Asterales</taxon>
        <taxon>Asteraceae</taxon>
        <taxon>Asteroideae</taxon>
        <taxon>Heliantheae alliance</taxon>
        <taxon>Millerieae</taxon>
        <taxon>Smallanthus</taxon>
    </lineage>
</organism>
<proteinExistence type="predicted"/>